<dbReference type="InterPro" id="IPR035899">
    <property type="entry name" value="DBL_dom_sf"/>
</dbReference>
<protein>
    <submittedName>
        <fullName evidence="4">Rho guanine nucleotide exchange factor TIAM2 isoform X4</fullName>
    </submittedName>
</protein>
<evidence type="ECO:0000256" key="1">
    <source>
        <dbReference type="SAM" id="MobiDB-lite"/>
    </source>
</evidence>
<dbReference type="RefSeq" id="XP_034284479.1">
    <property type="nucleotide sequence ID" value="XM_034428588.2"/>
</dbReference>
<feature type="domain" description="DH" evidence="2">
    <location>
        <begin position="22"/>
        <end position="216"/>
    </location>
</feature>
<dbReference type="PROSITE" id="PS50010">
    <property type="entry name" value="DH_2"/>
    <property type="match status" value="1"/>
</dbReference>
<dbReference type="GO" id="GO:0007264">
    <property type="term" value="P:small GTPase-mediated signal transduction"/>
    <property type="evidence" value="ECO:0007669"/>
    <property type="project" value="InterPro"/>
</dbReference>
<feature type="compositionally biased region" description="Low complexity" evidence="1">
    <location>
        <begin position="442"/>
        <end position="458"/>
    </location>
</feature>
<dbReference type="Gene3D" id="1.20.900.10">
    <property type="entry name" value="Dbl homology (DH) domain"/>
    <property type="match status" value="1"/>
</dbReference>
<accession>A0A6P9CNI3</accession>
<dbReference type="PANTHER" id="PTHR46001">
    <property type="entry name" value="TIAM (MAMMALIAN TUMOR INVASION AND METASTASIS FACTOR) HOMOLOG"/>
    <property type="match status" value="1"/>
</dbReference>
<feature type="region of interest" description="Disordered" evidence="1">
    <location>
        <begin position="421"/>
        <end position="485"/>
    </location>
</feature>
<evidence type="ECO:0000259" key="2">
    <source>
        <dbReference type="PROSITE" id="PS50010"/>
    </source>
</evidence>
<reference evidence="4" key="1">
    <citation type="submission" date="2025-08" db="UniProtKB">
        <authorList>
            <consortium name="RefSeq"/>
        </authorList>
    </citation>
    <scope>IDENTIFICATION</scope>
    <source>
        <tissue evidence="4">Blood</tissue>
    </source>
</reference>
<feature type="compositionally biased region" description="Basic and acidic residues" evidence="1">
    <location>
        <begin position="534"/>
        <end position="547"/>
    </location>
</feature>
<dbReference type="SMART" id="SM00325">
    <property type="entry name" value="RhoGEF"/>
    <property type="match status" value="1"/>
</dbReference>
<dbReference type="CDD" id="cd01255">
    <property type="entry name" value="PH2_Tiam1_2"/>
    <property type="match status" value="1"/>
</dbReference>
<dbReference type="Pfam" id="PF23014">
    <property type="entry name" value="PH_Tiam1"/>
    <property type="match status" value="1"/>
</dbReference>
<evidence type="ECO:0000313" key="4">
    <source>
        <dbReference type="RefSeq" id="XP_034284479.1"/>
    </source>
</evidence>
<name>A0A6P9CNI3_PANGU</name>
<feature type="compositionally biased region" description="Acidic residues" evidence="1">
    <location>
        <begin position="522"/>
        <end position="532"/>
    </location>
</feature>
<organism evidence="3 4">
    <name type="scientific">Pantherophis guttatus</name>
    <name type="common">Corn snake</name>
    <name type="synonym">Elaphe guttata</name>
    <dbReference type="NCBI Taxonomy" id="94885"/>
    <lineage>
        <taxon>Eukaryota</taxon>
        <taxon>Metazoa</taxon>
        <taxon>Chordata</taxon>
        <taxon>Craniata</taxon>
        <taxon>Vertebrata</taxon>
        <taxon>Euteleostomi</taxon>
        <taxon>Lepidosauria</taxon>
        <taxon>Squamata</taxon>
        <taxon>Bifurcata</taxon>
        <taxon>Unidentata</taxon>
        <taxon>Episquamata</taxon>
        <taxon>Toxicofera</taxon>
        <taxon>Serpentes</taxon>
        <taxon>Colubroidea</taxon>
        <taxon>Colubridae</taxon>
        <taxon>Colubrinae</taxon>
        <taxon>Pantherophis</taxon>
    </lineage>
</organism>
<dbReference type="Gene3D" id="2.30.29.30">
    <property type="entry name" value="Pleckstrin-homology domain (PH domain)/Phosphotyrosine-binding domain (PTB)"/>
    <property type="match status" value="1"/>
</dbReference>
<dbReference type="SUPFAM" id="SSF50729">
    <property type="entry name" value="PH domain-like"/>
    <property type="match status" value="1"/>
</dbReference>
<dbReference type="InterPro" id="IPR000219">
    <property type="entry name" value="DH_dom"/>
</dbReference>
<feature type="compositionally biased region" description="Polar residues" evidence="1">
    <location>
        <begin position="459"/>
        <end position="483"/>
    </location>
</feature>
<dbReference type="AlphaFoldDB" id="A0A6P9CNI3"/>
<gene>
    <name evidence="4" type="primary">TIAM2</name>
</gene>
<dbReference type="PANTHER" id="PTHR46001:SF5">
    <property type="entry name" value="RHO GUANINE NUCLEOTIDE EXCHANGE FACTOR TIAM2"/>
    <property type="match status" value="1"/>
</dbReference>
<dbReference type="InterPro" id="IPR001331">
    <property type="entry name" value="GDS_CDC24_CS"/>
</dbReference>
<dbReference type="CDD" id="cd00160">
    <property type="entry name" value="RhoGEF"/>
    <property type="match status" value="1"/>
</dbReference>
<dbReference type="Pfam" id="PF00621">
    <property type="entry name" value="RhoGEF"/>
    <property type="match status" value="1"/>
</dbReference>
<dbReference type="FunFam" id="1.20.900.10:FF:000012">
    <property type="entry name" value="T cell lymphoma invasion and metastasis 1"/>
    <property type="match status" value="1"/>
</dbReference>
<dbReference type="InterPro" id="IPR043537">
    <property type="entry name" value="Tiam1/Tiam2/Sif"/>
</dbReference>
<sequence>MEGLKDISLLKPLARQLTDADRLRKVIQELVDTEKSYVKDLSCLFQLYLEPLQNETFLTQDEMESLFGSLPEMLDFQKVFLETLEDGISSCCDFSTLETPSQFRKLLFSLGGSFLYYADHFKLYSGFCANHIKVQKVLERAKTDNTFKAFLDARNPTKQHSSTLESFLIKPVQRVLKYPLLLKELVSLTDVESEEHYHLTEALKAMEKVASHINEMQKIYEDYGAVFDQLVADQSGTEKEVTELSMGELLLHSTVSWLNPFTLLGKTRKELELTVFVFKRAVILVYKENCKLKKKLAGNVRNNQNDLDLFKFRWLIPLSALQVRLGNTAGTENSSIWELIHTKSELEGRPETTFQLCSSDCESKTNIVKVIRSILRENFRRQIKCDLPFEKAYKNRLMLHKNRIPVSAKLASSRSLKLLKNSPSNDWNSSTRKGNEPDSDECSLSSSTPSSSCQTTDSILESKNSSPMKSLQSCASDFSNSPVKESDILSDEEDNFQQLLKKSNPTKDIEIQFQRLQISEIQNDDVETEYPPETENRGGQRAEEQPKLVRAHFCPIKRKVNSTRRDKGTLRAMQEQHLSLDNQPESPGFDLNSILEREFSVQSLTSVVNEDCFYESGDRHGKS</sequence>
<dbReference type="GO" id="GO:0005085">
    <property type="term" value="F:guanyl-nucleotide exchange factor activity"/>
    <property type="evidence" value="ECO:0007669"/>
    <property type="project" value="InterPro"/>
</dbReference>
<dbReference type="InterPro" id="IPR055230">
    <property type="entry name" value="PH_Tiam1/2"/>
</dbReference>
<keyword evidence="3" id="KW-1185">Reference proteome</keyword>
<dbReference type="InterPro" id="IPR011993">
    <property type="entry name" value="PH-like_dom_sf"/>
</dbReference>
<feature type="region of interest" description="Disordered" evidence="1">
    <location>
        <begin position="520"/>
        <end position="548"/>
    </location>
</feature>
<proteinExistence type="predicted"/>
<dbReference type="SUPFAM" id="SSF48065">
    <property type="entry name" value="DBL homology domain (DH-domain)"/>
    <property type="match status" value="1"/>
</dbReference>
<dbReference type="GeneID" id="117672111"/>
<dbReference type="PROSITE" id="PS00741">
    <property type="entry name" value="DH_1"/>
    <property type="match status" value="1"/>
</dbReference>
<dbReference type="CTD" id="26230"/>
<dbReference type="Proteomes" id="UP001652622">
    <property type="component" value="Unplaced"/>
</dbReference>
<dbReference type="OrthoDB" id="8059989at2759"/>
<evidence type="ECO:0000313" key="3">
    <source>
        <dbReference type="Proteomes" id="UP001652622"/>
    </source>
</evidence>